<dbReference type="KEGG" id="capn:CBG49_01170"/>
<name>A0A1Z4BKL3_9FLAO</name>
<accession>A0A1Z4BKL3</accession>
<protein>
    <submittedName>
        <fullName evidence="1">3-oxoacyl-ACP synthase</fullName>
    </submittedName>
</protein>
<keyword evidence="2" id="KW-1185">Reference proteome</keyword>
<dbReference type="Proteomes" id="UP000197007">
    <property type="component" value="Chromosome"/>
</dbReference>
<dbReference type="EMBL" id="CP022022">
    <property type="protein sequence ID" value="ASF41807.1"/>
    <property type="molecule type" value="Genomic_DNA"/>
</dbReference>
<organism evidence="1 2">
    <name type="scientific">Capnocytophaga endodontalis</name>
    <dbReference type="NCBI Taxonomy" id="2708117"/>
    <lineage>
        <taxon>Bacteria</taxon>
        <taxon>Pseudomonadati</taxon>
        <taxon>Bacteroidota</taxon>
        <taxon>Flavobacteriia</taxon>
        <taxon>Flavobacteriales</taxon>
        <taxon>Flavobacteriaceae</taxon>
        <taxon>Capnocytophaga</taxon>
    </lineage>
</organism>
<sequence length="180" mass="20289">MKTCTIENNTITLNGSVLFTDKSDSFADFSKKALKALQMDYPKFFKMDNLCKLAFLASEVLLRPFSQSEKNGVALVFANRSASLDTDRKHQASIANPQEYYPSPAVFVYTLPNICLGEISIRHQLKTENSFFVFDSYKEAQPLLEQYSNSLLAQGKAQSVLMAWVEFLEGDYRAIATLID</sequence>
<dbReference type="AlphaFoldDB" id="A0A1Z4BKL3"/>
<gene>
    <name evidence="1" type="ORF">CBG49_01170</name>
</gene>
<evidence type="ECO:0000313" key="1">
    <source>
        <dbReference type="EMBL" id="ASF41807.1"/>
    </source>
</evidence>
<dbReference type="RefSeq" id="WP_088593023.1">
    <property type="nucleotide sequence ID" value="NZ_CP022022.1"/>
</dbReference>
<evidence type="ECO:0000313" key="2">
    <source>
        <dbReference type="Proteomes" id="UP000197007"/>
    </source>
</evidence>
<proteinExistence type="predicted"/>
<reference evidence="2" key="1">
    <citation type="submission" date="2017-06" db="EMBL/GenBank/DDBJ databases">
        <title>Complete genome sequence of Capnocytophaga sp. KCOM 1579 (=ChDC OS43) isolated from a human refractory periapical abscess lesion.</title>
        <authorList>
            <person name="Kook J.-K."/>
            <person name="Park S.-N."/>
            <person name="Lim Y.K."/>
            <person name="Roh H."/>
        </authorList>
    </citation>
    <scope>NUCLEOTIDE SEQUENCE [LARGE SCALE GENOMIC DNA]</scope>
    <source>
        <strain evidence="2">ChDC OS43</strain>
    </source>
</reference>